<evidence type="ECO:0000259" key="1">
    <source>
        <dbReference type="PROSITE" id="PS50097"/>
    </source>
</evidence>
<feature type="domain" description="BTB" evidence="1">
    <location>
        <begin position="56"/>
        <end position="126"/>
    </location>
</feature>
<reference evidence="3" key="1">
    <citation type="submission" date="2025-08" db="UniProtKB">
        <authorList>
            <consortium name="RefSeq"/>
        </authorList>
    </citation>
    <scope>IDENTIFICATION</scope>
    <source>
        <tissue evidence="3">Testes</tissue>
    </source>
</reference>
<dbReference type="SMART" id="SM00225">
    <property type="entry name" value="BTB"/>
    <property type="match status" value="1"/>
</dbReference>
<dbReference type="PROSITE" id="PS50097">
    <property type="entry name" value="BTB"/>
    <property type="match status" value="1"/>
</dbReference>
<accession>A0ABM0GYU0</accession>
<dbReference type="InterPro" id="IPR000210">
    <property type="entry name" value="BTB/POZ_dom"/>
</dbReference>
<keyword evidence="2" id="KW-1185">Reference proteome</keyword>
<dbReference type="InterPro" id="IPR051481">
    <property type="entry name" value="BTB-POZ/Galectin-3-binding"/>
</dbReference>
<gene>
    <name evidence="3" type="primary">LOC100374093</name>
</gene>
<evidence type="ECO:0000313" key="3">
    <source>
        <dbReference type="RefSeq" id="XP_002740411.1"/>
    </source>
</evidence>
<dbReference type="Proteomes" id="UP000694865">
    <property type="component" value="Unplaced"/>
</dbReference>
<dbReference type="Pfam" id="PF00651">
    <property type="entry name" value="BTB"/>
    <property type="match status" value="1"/>
</dbReference>
<proteinExistence type="predicted"/>
<organism evidence="2 3">
    <name type="scientific">Saccoglossus kowalevskii</name>
    <name type="common">Acorn worm</name>
    <dbReference type="NCBI Taxonomy" id="10224"/>
    <lineage>
        <taxon>Eukaryota</taxon>
        <taxon>Metazoa</taxon>
        <taxon>Hemichordata</taxon>
        <taxon>Enteropneusta</taxon>
        <taxon>Harrimaniidae</taxon>
        <taxon>Saccoglossus</taxon>
    </lineage>
</organism>
<dbReference type="InterPro" id="IPR011333">
    <property type="entry name" value="SKP1/BTB/POZ_sf"/>
</dbReference>
<dbReference type="PANTHER" id="PTHR24410:SF41">
    <property type="entry name" value="HL07962P"/>
    <property type="match status" value="1"/>
</dbReference>
<evidence type="ECO:0000313" key="2">
    <source>
        <dbReference type="Proteomes" id="UP000694865"/>
    </source>
</evidence>
<dbReference type="GeneID" id="100374093"/>
<sequence length="233" mass="26403">MTNRESQLSPSTINADDIETQTTAEVNKESGVITVFNDCQVLQVQMSSLFNDKDLSDVVINVGDKTYNVVKSILAMSSEYFRKMFSSEWKESKTNEINLVGDSKECVKCFEAFLRYIYTYTVDVTLGNVLYFLMLADKYLVPQLTQSCLKHMCSNYNCNANDAGLTRVYSWLCYSQKAGHNNLEQLCVNLLSWNLKVRHLVEHGLGNDKDVSGKKRLDCSRRVCTTSVGCNED</sequence>
<dbReference type="Gene3D" id="3.30.710.10">
    <property type="entry name" value="Potassium Channel Kv1.1, Chain A"/>
    <property type="match status" value="1"/>
</dbReference>
<dbReference type="PANTHER" id="PTHR24410">
    <property type="entry name" value="HL07962P-RELATED"/>
    <property type="match status" value="1"/>
</dbReference>
<name>A0ABM0GYU0_SACKO</name>
<protein>
    <submittedName>
        <fullName evidence="3">Trishanku-like</fullName>
    </submittedName>
</protein>
<dbReference type="RefSeq" id="XP_002740411.1">
    <property type="nucleotide sequence ID" value="XM_002740365.1"/>
</dbReference>
<dbReference type="SUPFAM" id="SSF54695">
    <property type="entry name" value="POZ domain"/>
    <property type="match status" value="1"/>
</dbReference>